<gene>
    <name evidence="4" type="ORF">K469DRAFT_754779</name>
</gene>
<evidence type="ECO:0000256" key="2">
    <source>
        <dbReference type="SAM" id="MobiDB-lite"/>
    </source>
</evidence>
<dbReference type="EMBL" id="ML994679">
    <property type="protein sequence ID" value="KAF2178074.1"/>
    <property type="molecule type" value="Genomic_DNA"/>
</dbReference>
<dbReference type="PROSITE" id="PS51253">
    <property type="entry name" value="HTH_CENPB"/>
    <property type="match status" value="1"/>
</dbReference>
<sequence length="200" mass="22946">MAQQRPALRDIAPNQLVAVRTERTKLATKPRRGPKPRDPQVQRSGSYSPPPIVHGASRSPASARAAAVGRSGLMNIIGRQRIERLLYTLIVRSTQLRAGGERRQGSVQKEAHPAVEFELYLLINALRDLHRAVSTKMIKRRGRKLLRDQDPVAAQSFKFSSGWFQGFVKRWRYSWRCQTKKAQLKPEELQLYVNNWLCFF</sequence>
<dbReference type="Pfam" id="PF03221">
    <property type="entry name" value="HTH_Tnp_Tc5"/>
    <property type="match status" value="1"/>
</dbReference>
<dbReference type="InterPro" id="IPR006600">
    <property type="entry name" value="HTH_CenpB_DNA-bd_dom"/>
</dbReference>
<dbReference type="GO" id="GO:0003677">
    <property type="term" value="F:DNA binding"/>
    <property type="evidence" value="ECO:0007669"/>
    <property type="project" value="UniProtKB-KW"/>
</dbReference>
<dbReference type="InterPro" id="IPR009057">
    <property type="entry name" value="Homeodomain-like_sf"/>
</dbReference>
<name>A0A6A6DEZ8_9PEZI</name>
<feature type="region of interest" description="Disordered" evidence="2">
    <location>
        <begin position="1"/>
        <end position="60"/>
    </location>
</feature>
<dbReference type="SUPFAM" id="SSF46689">
    <property type="entry name" value="Homeodomain-like"/>
    <property type="match status" value="1"/>
</dbReference>
<feature type="domain" description="HTH CENPB-type" evidence="3">
    <location>
        <begin position="103"/>
        <end position="177"/>
    </location>
</feature>
<protein>
    <recommendedName>
        <fullName evidence="3">HTH CENPB-type domain-containing protein</fullName>
    </recommendedName>
</protein>
<dbReference type="Gene3D" id="1.10.10.60">
    <property type="entry name" value="Homeodomain-like"/>
    <property type="match status" value="1"/>
</dbReference>
<evidence type="ECO:0000259" key="3">
    <source>
        <dbReference type="PROSITE" id="PS51253"/>
    </source>
</evidence>
<proteinExistence type="predicted"/>
<evidence type="ECO:0000256" key="1">
    <source>
        <dbReference type="ARBA" id="ARBA00023125"/>
    </source>
</evidence>
<keyword evidence="1" id="KW-0238">DNA-binding</keyword>
<reference evidence="4" key="1">
    <citation type="journal article" date="2020" name="Stud. Mycol.">
        <title>101 Dothideomycetes genomes: a test case for predicting lifestyles and emergence of pathogens.</title>
        <authorList>
            <person name="Haridas S."/>
            <person name="Albert R."/>
            <person name="Binder M."/>
            <person name="Bloem J."/>
            <person name="Labutti K."/>
            <person name="Salamov A."/>
            <person name="Andreopoulos B."/>
            <person name="Baker S."/>
            <person name="Barry K."/>
            <person name="Bills G."/>
            <person name="Bluhm B."/>
            <person name="Cannon C."/>
            <person name="Castanera R."/>
            <person name="Culley D."/>
            <person name="Daum C."/>
            <person name="Ezra D."/>
            <person name="Gonzalez J."/>
            <person name="Henrissat B."/>
            <person name="Kuo A."/>
            <person name="Liang C."/>
            <person name="Lipzen A."/>
            <person name="Lutzoni F."/>
            <person name="Magnuson J."/>
            <person name="Mondo S."/>
            <person name="Nolan M."/>
            <person name="Ohm R."/>
            <person name="Pangilinan J."/>
            <person name="Park H.-J."/>
            <person name="Ramirez L."/>
            <person name="Alfaro M."/>
            <person name="Sun H."/>
            <person name="Tritt A."/>
            <person name="Yoshinaga Y."/>
            <person name="Zwiers L.-H."/>
            <person name="Turgeon B."/>
            <person name="Goodwin S."/>
            <person name="Spatafora J."/>
            <person name="Crous P."/>
            <person name="Grigoriev I."/>
        </authorList>
    </citation>
    <scope>NUCLEOTIDE SEQUENCE</scope>
    <source>
        <strain evidence="4">CBS 207.26</strain>
    </source>
</reference>
<keyword evidence="5" id="KW-1185">Reference proteome</keyword>
<accession>A0A6A6DEZ8</accession>
<organism evidence="4 5">
    <name type="scientific">Zopfia rhizophila CBS 207.26</name>
    <dbReference type="NCBI Taxonomy" id="1314779"/>
    <lineage>
        <taxon>Eukaryota</taxon>
        <taxon>Fungi</taxon>
        <taxon>Dikarya</taxon>
        <taxon>Ascomycota</taxon>
        <taxon>Pezizomycotina</taxon>
        <taxon>Dothideomycetes</taxon>
        <taxon>Dothideomycetes incertae sedis</taxon>
        <taxon>Zopfiaceae</taxon>
        <taxon>Zopfia</taxon>
    </lineage>
</organism>
<dbReference type="Proteomes" id="UP000800200">
    <property type="component" value="Unassembled WGS sequence"/>
</dbReference>
<evidence type="ECO:0000313" key="5">
    <source>
        <dbReference type="Proteomes" id="UP000800200"/>
    </source>
</evidence>
<dbReference type="AlphaFoldDB" id="A0A6A6DEZ8"/>
<evidence type="ECO:0000313" key="4">
    <source>
        <dbReference type="EMBL" id="KAF2178074.1"/>
    </source>
</evidence>